<dbReference type="InterPro" id="IPR050273">
    <property type="entry name" value="GppA/Ppx_hydrolase"/>
</dbReference>
<feature type="domain" description="RTG2 C-terminal" evidence="2">
    <location>
        <begin position="357"/>
        <end position="556"/>
    </location>
</feature>
<evidence type="ECO:0000313" key="3">
    <source>
        <dbReference type="EMBL" id="CUS07830.1"/>
    </source>
</evidence>
<evidence type="ECO:0000313" key="4">
    <source>
        <dbReference type="Proteomes" id="UP001412239"/>
    </source>
</evidence>
<dbReference type="EMBL" id="LN891173">
    <property type="protein sequence ID" value="CUS07830.1"/>
    <property type="molecule type" value="Genomic_DNA"/>
</dbReference>
<evidence type="ECO:0000259" key="1">
    <source>
        <dbReference type="Pfam" id="PF02541"/>
    </source>
</evidence>
<protein>
    <submittedName>
        <fullName evidence="3">Uncharacterized protein</fullName>
    </submittedName>
</protein>
<keyword evidence="4" id="KW-1185">Reference proteome</keyword>
<proteinExistence type="predicted"/>
<dbReference type="InterPro" id="IPR057512">
    <property type="entry name" value="RTG2_C"/>
</dbReference>
<dbReference type="InterPro" id="IPR043129">
    <property type="entry name" value="ATPase_NBD"/>
</dbReference>
<dbReference type="FunFam" id="3.30.420.40:FF:000191">
    <property type="entry name" value="Retrograde regulation protein 2"/>
    <property type="match status" value="1"/>
</dbReference>
<gene>
    <name evidence="3" type="ORF">GSTUAT00008080001</name>
</gene>
<dbReference type="Gene3D" id="1.10.3210.10">
    <property type="entry name" value="Hypothetical protein af1432"/>
    <property type="match status" value="1"/>
</dbReference>
<feature type="domain" description="Ppx/GppA phosphatase N-terminal" evidence="1">
    <location>
        <begin position="37"/>
        <end position="350"/>
    </location>
</feature>
<accession>A0A292PMW9</accession>
<reference evidence="3" key="1">
    <citation type="submission" date="2015-10" db="EMBL/GenBank/DDBJ databases">
        <authorList>
            <person name="Regsiter A."/>
            <person name="william w."/>
        </authorList>
    </citation>
    <scope>NUCLEOTIDE SEQUENCE</scope>
    <source>
        <strain evidence="3">Montdore</strain>
    </source>
</reference>
<dbReference type="SUPFAM" id="SSF53067">
    <property type="entry name" value="Actin-like ATPase domain"/>
    <property type="match status" value="2"/>
</dbReference>
<dbReference type="Pfam" id="PF23566">
    <property type="entry name" value="RTG2_C"/>
    <property type="match status" value="1"/>
</dbReference>
<dbReference type="AlphaFoldDB" id="A0A292PMW9"/>
<dbReference type="PANTHER" id="PTHR30005">
    <property type="entry name" value="EXOPOLYPHOSPHATASE"/>
    <property type="match status" value="1"/>
</dbReference>
<dbReference type="Proteomes" id="UP001412239">
    <property type="component" value="Unassembled WGS sequence"/>
</dbReference>
<sequence>MTEETVQQNPLLHGLVDIGSNGVRFSISNLDPATARILPTIFQDRAAISLYDAQFSGTTKSPISNKVIGQILTSMQRFKSICHDFGVPDQNVRVVATEATREAQNSTEFRDRITEASGWDVELLSKSEEARIGAEGVASSIGSVTGLVMDLGGGSTQLSWMRSEKGVCKMAGKPVSMPYGAAALTKRIETAIDAAAIGMLRDEMKGRIADAFISLQIPKDLQLDAEAEGGFTMYLSGGGFRGFGYLLLDQHDIKPYPVPIINGFKAPGSAFSSLADLHLDPELSDRLDEKFRISGRRARQIPAVAFLINTLIETLPKIKTVPPSPFPLPSLLLQTNPGGVREGAIFEKLPQEIRAQDPLHVATLPFAPRSAELVGPLLNYALPRSAPFIIRFETAPALSNMLIYHSNVPKESRASCGLHSTTTGILASAHGLTHETRALLALSLCERWGGEVSDSNLKTRLQDLVGPELSYWARYLGAIARVVGSVYPTGIIREEKLRFFATDEMANTGAIILKVAIREDDPTTSATMVMDSIKDLAKVGKKKRNREGFRRKVAMNLVRDLE</sequence>
<name>A0A292PMW9_9PEZI</name>
<dbReference type="Pfam" id="PF02541">
    <property type="entry name" value="Ppx-GppA"/>
    <property type="match status" value="1"/>
</dbReference>
<evidence type="ECO:0000259" key="2">
    <source>
        <dbReference type="Pfam" id="PF23566"/>
    </source>
</evidence>
<dbReference type="PANTHER" id="PTHR30005:SF0">
    <property type="entry name" value="RETROGRADE REGULATION PROTEIN 2"/>
    <property type="match status" value="1"/>
</dbReference>
<dbReference type="Gene3D" id="3.30.420.150">
    <property type="entry name" value="Exopolyphosphatase. Domain 2"/>
    <property type="match status" value="1"/>
</dbReference>
<dbReference type="InterPro" id="IPR003695">
    <property type="entry name" value="Ppx_GppA_N"/>
</dbReference>
<dbReference type="GO" id="GO:0006357">
    <property type="term" value="P:regulation of transcription by RNA polymerase II"/>
    <property type="evidence" value="ECO:0007669"/>
    <property type="project" value="TreeGrafter"/>
</dbReference>
<organism evidence="3 4">
    <name type="scientific">Tuber aestivum</name>
    <name type="common">summer truffle</name>
    <dbReference type="NCBI Taxonomy" id="59557"/>
    <lineage>
        <taxon>Eukaryota</taxon>
        <taxon>Fungi</taxon>
        <taxon>Dikarya</taxon>
        <taxon>Ascomycota</taxon>
        <taxon>Pezizomycotina</taxon>
        <taxon>Pezizomycetes</taxon>
        <taxon>Pezizales</taxon>
        <taxon>Tuberaceae</taxon>
        <taxon>Tuber</taxon>
    </lineage>
</organism>
<dbReference type="Gene3D" id="3.30.420.40">
    <property type="match status" value="1"/>
</dbReference>